<proteinExistence type="predicted"/>
<keyword evidence="2" id="KW-1185">Reference proteome</keyword>
<dbReference type="Proteomes" id="UP000887013">
    <property type="component" value="Unassembled WGS sequence"/>
</dbReference>
<name>A0A8X6PTR7_NEPPI</name>
<evidence type="ECO:0000313" key="2">
    <source>
        <dbReference type="Proteomes" id="UP000887013"/>
    </source>
</evidence>
<sequence length="162" mass="18068">MTGGLSGLDDFVTHLDGISFLWKCFVSRHPSGKRSAGCPSAKTLFGMDVGCGAREFRFRFRDYRVFSVILPVNVHIPAHSKRRRIAGVGGVTFAHCSIASTHPKRLESSLRGVISIRHCQIDCLLTAGSGRWRTLSSYFSGYRINECVTRMNFSLSFTEINF</sequence>
<comment type="caution">
    <text evidence="1">The sequence shown here is derived from an EMBL/GenBank/DDBJ whole genome shotgun (WGS) entry which is preliminary data.</text>
</comment>
<evidence type="ECO:0000313" key="1">
    <source>
        <dbReference type="EMBL" id="GFT85322.1"/>
    </source>
</evidence>
<reference evidence="1" key="1">
    <citation type="submission" date="2020-08" db="EMBL/GenBank/DDBJ databases">
        <title>Multicomponent nature underlies the extraordinary mechanical properties of spider dragline silk.</title>
        <authorList>
            <person name="Kono N."/>
            <person name="Nakamura H."/>
            <person name="Mori M."/>
            <person name="Yoshida Y."/>
            <person name="Ohtoshi R."/>
            <person name="Malay A.D."/>
            <person name="Moran D.A.P."/>
            <person name="Tomita M."/>
            <person name="Numata K."/>
            <person name="Arakawa K."/>
        </authorList>
    </citation>
    <scope>NUCLEOTIDE SEQUENCE</scope>
</reference>
<accession>A0A8X6PTR7</accession>
<organism evidence="1 2">
    <name type="scientific">Nephila pilipes</name>
    <name type="common">Giant wood spider</name>
    <name type="synonym">Nephila maculata</name>
    <dbReference type="NCBI Taxonomy" id="299642"/>
    <lineage>
        <taxon>Eukaryota</taxon>
        <taxon>Metazoa</taxon>
        <taxon>Ecdysozoa</taxon>
        <taxon>Arthropoda</taxon>
        <taxon>Chelicerata</taxon>
        <taxon>Arachnida</taxon>
        <taxon>Araneae</taxon>
        <taxon>Araneomorphae</taxon>
        <taxon>Entelegynae</taxon>
        <taxon>Araneoidea</taxon>
        <taxon>Nephilidae</taxon>
        <taxon>Nephila</taxon>
    </lineage>
</organism>
<dbReference type="EMBL" id="BMAW01023919">
    <property type="protein sequence ID" value="GFT85322.1"/>
    <property type="molecule type" value="Genomic_DNA"/>
</dbReference>
<protein>
    <submittedName>
        <fullName evidence="1">Uncharacterized protein</fullName>
    </submittedName>
</protein>
<dbReference type="AlphaFoldDB" id="A0A8X6PTR7"/>
<gene>
    <name evidence="1" type="ORF">NPIL_477341</name>
</gene>